<evidence type="ECO:0000256" key="1">
    <source>
        <dbReference type="ARBA" id="ARBA00022598"/>
    </source>
</evidence>
<comment type="caution">
    <text evidence="7">The sequence shown here is derived from an EMBL/GenBank/DDBJ whole genome shotgun (WGS) entry which is preliminary data.</text>
</comment>
<organism evidence="7 9">
    <name type="scientific">Didymodactylos carnosus</name>
    <dbReference type="NCBI Taxonomy" id="1234261"/>
    <lineage>
        <taxon>Eukaryota</taxon>
        <taxon>Metazoa</taxon>
        <taxon>Spiralia</taxon>
        <taxon>Gnathifera</taxon>
        <taxon>Rotifera</taxon>
        <taxon>Eurotatoria</taxon>
        <taxon>Bdelloidea</taxon>
        <taxon>Philodinida</taxon>
        <taxon>Philodinidae</taxon>
        <taxon>Didymodactylos</taxon>
    </lineage>
</organism>
<dbReference type="GO" id="GO:0004356">
    <property type="term" value="F:glutamine synthetase activity"/>
    <property type="evidence" value="ECO:0007669"/>
    <property type="project" value="InterPro"/>
</dbReference>
<proteinExistence type="inferred from homology"/>
<keyword evidence="2" id="KW-0547">Nucleotide-binding</keyword>
<comment type="similarity">
    <text evidence="4 5">Belongs to the glutamine synthetase family.</text>
</comment>
<evidence type="ECO:0000313" key="8">
    <source>
        <dbReference type="EMBL" id="CAF4195615.1"/>
    </source>
</evidence>
<feature type="non-terminal residue" evidence="7">
    <location>
        <position position="1"/>
    </location>
</feature>
<dbReference type="SUPFAM" id="SSF55931">
    <property type="entry name" value="Glutamine synthetase/guanido kinase"/>
    <property type="match status" value="1"/>
</dbReference>
<dbReference type="Proteomes" id="UP000681722">
    <property type="component" value="Unassembled WGS sequence"/>
</dbReference>
<evidence type="ECO:0000313" key="9">
    <source>
        <dbReference type="Proteomes" id="UP000663829"/>
    </source>
</evidence>
<keyword evidence="3" id="KW-0067">ATP-binding</keyword>
<dbReference type="InterPro" id="IPR036651">
    <property type="entry name" value="Gln_synt_N_sf"/>
</dbReference>
<dbReference type="Pfam" id="PF00120">
    <property type="entry name" value="Gln-synt_C"/>
    <property type="match status" value="1"/>
</dbReference>
<dbReference type="PANTHER" id="PTHR43785:SF12">
    <property type="entry name" value="TYPE-1 GLUTAMINE SYNTHETASE 2"/>
    <property type="match status" value="1"/>
</dbReference>
<dbReference type="InterPro" id="IPR036380">
    <property type="entry name" value="Isochorismatase-like_sf"/>
</dbReference>
<dbReference type="InterPro" id="IPR008147">
    <property type="entry name" value="Gln_synt_N"/>
</dbReference>
<protein>
    <recommendedName>
        <fullName evidence="6">GS catalytic domain-containing protein</fullName>
    </recommendedName>
</protein>
<evidence type="ECO:0000256" key="4">
    <source>
        <dbReference type="PROSITE-ProRule" id="PRU01331"/>
    </source>
</evidence>
<evidence type="ECO:0000259" key="6">
    <source>
        <dbReference type="PROSITE" id="PS51987"/>
    </source>
</evidence>
<gene>
    <name evidence="7" type="ORF">GPM918_LOCUS30252</name>
    <name evidence="8" type="ORF">SRO942_LOCUS30861</name>
</gene>
<dbReference type="OrthoDB" id="77835at2759"/>
<dbReference type="GO" id="GO:0006542">
    <property type="term" value="P:glutamine biosynthetic process"/>
    <property type="evidence" value="ECO:0007669"/>
    <property type="project" value="InterPro"/>
</dbReference>
<dbReference type="Gene3D" id="3.40.50.850">
    <property type="entry name" value="Isochorismatase-like"/>
    <property type="match status" value="1"/>
</dbReference>
<dbReference type="PANTHER" id="PTHR43785">
    <property type="entry name" value="GAMMA-GLUTAMYLPUTRESCINE SYNTHETASE"/>
    <property type="match status" value="1"/>
</dbReference>
<dbReference type="GO" id="GO:0005524">
    <property type="term" value="F:ATP binding"/>
    <property type="evidence" value="ECO:0007669"/>
    <property type="project" value="UniProtKB-KW"/>
</dbReference>
<reference evidence="7" key="1">
    <citation type="submission" date="2021-02" db="EMBL/GenBank/DDBJ databases">
        <authorList>
            <person name="Nowell W R."/>
        </authorList>
    </citation>
    <scope>NUCLEOTIDE SEQUENCE</scope>
</reference>
<evidence type="ECO:0000313" key="7">
    <source>
        <dbReference type="EMBL" id="CAF1337261.1"/>
    </source>
</evidence>
<dbReference type="InterPro" id="IPR008146">
    <property type="entry name" value="Gln_synth_cat_dom"/>
</dbReference>
<name>A0A815GBP9_9BILA</name>
<dbReference type="InterPro" id="IPR014746">
    <property type="entry name" value="Gln_synth/guanido_kin_cat_dom"/>
</dbReference>
<keyword evidence="9" id="KW-1185">Reference proteome</keyword>
<dbReference type="Gene3D" id="3.30.590.10">
    <property type="entry name" value="Glutamine synthetase/guanido kinase, catalytic domain"/>
    <property type="match status" value="1"/>
</dbReference>
<dbReference type="EMBL" id="CAJNOQ010014222">
    <property type="protein sequence ID" value="CAF1337261.1"/>
    <property type="molecule type" value="Genomic_DNA"/>
</dbReference>
<dbReference type="Pfam" id="PF16952">
    <property type="entry name" value="Gln-synt_N_2"/>
    <property type="match status" value="1"/>
</dbReference>
<dbReference type="SMART" id="SM01230">
    <property type="entry name" value="Gln-synt_C"/>
    <property type="match status" value="1"/>
</dbReference>
<dbReference type="Proteomes" id="UP000663829">
    <property type="component" value="Unassembled WGS sequence"/>
</dbReference>
<dbReference type="Gene3D" id="3.10.20.70">
    <property type="entry name" value="Glutamine synthetase, N-terminal domain"/>
    <property type="match status" value="1"/>
</dbReference>
<evidence type="ECO:0000256" key="3">
    <source>
        <dbReference type="ARBA" id="ARBA00022840"/>
    </source>
</evidence>
<evidence type="ECO:0000256" key="2">
    <source>
        <dbReference type="ARBA" id="ARBA00022741"/>
    </source>
</evidence>
<accession>A0A815GBP9</accession>
<evidence type="ECO:0000256" key="5">
    <source>
        <dbReference type="RuleBase" id="RU000384"/>
    </source>
</evidence>
<dbReference type="EMBL" id="CAJOBC010056728">
    <property type="protein sequence ID" value="CAF4195615.1"/>
    <property type="molecule type" value="Genomic_DNA"/>
</dbReference>
<dbReference type="PROSITE" id="PS51987">
    <property type="entry name" value="GS_CATALYTIC"/>
    <property type="match status" value="1"/>
</dbReference>
<sequence length="510" mass="56028">PATAARPVIVEICRRQGTTTCNANQVICISDACTTHTPERHENALRAFGGYCRIMTTDEFIKELQGKPTVYFSTVLSTKSELLSSVTRGRSLPTTDLDDYWTSGCGWVPANSALTPQDVIANPNPWGAHGDLRLLPDRSSRVQVTNGPDPSAPALDFIHCDLIETHGAPWDCCPRTLLRNEIERYRNSLGLQITAAFEHEFVLSGRESLSCQPAFSLRAQRQAADFAGWLMVALKAAGVEPEMFLPEFGQSQYEVTCRPTQGIAAADRAVNVREITREIARQIGLHASFSPMPAVNAVSNGVHLHLSIQDLDGRPLLYHDGHRYDLSTLGESWAAGVLRHLPALCALTAPTPVSYLRLKPHHWSAAYACLGLRNREASLRICPTVALGDKSVADQYNLEFRPLDATASPHLSMAAILIAGRLGIEQGLTLEAVTDIDPHELSDVERKTRNINALPSDLSCALEMLSNDDVLLQTLPKPLTETYFALKREELKIIGGLDDASLCERYARLY</sequence>
<keyword evidence="1" id="KW-0436">Ligase</keyword>
<feature type="domain" description="GS catalytic" evidence="6">
    <location>
        <begin position="174"/>
        <end position="510"/>
    </location>
</feature>
<dbReference type="AlphaFoldDB" id="A0A815GBP9"/>
<dbReference type="SUPFAM" id="SSF52499">
    <property type="entry name" value="Isochorismatase-like hydrolases"/>
    <property type="match status" value="1"/>
</dbReference>